<organism evidence="1 2">
    <name type="scientific">Candidatus Sulfotelmatobacter kueseliae</name>
    <dbReference type="NCBI Taxonomy" id="2042962"/>
    <lineage>
        <taxon>Bacteria</taxon>
        <taxon>Pseudomonadati</taxon>
        <taxon>Acidobacteriota</taxon>
        <taxon>Terriglobia</taxon>
        <taxon>Terriglobales</taxon>
        <taxon>Candidatus Korobacteraceae</taxon>
        <taxon>Candidatus Sulfotelmatobacter</taxon>
    </lineage>
</organism>
<reference evidence="2" key="1">
    <citation type="submission" date="2018-02" db="EMBL/GenBank/DDBJ databases">
        <authorList>
            <person name="Hausmann B."/>
        </authorList>
    </citation>
    <scope>NUCLEOTIDE SEQUENCE [LARGE SCALE GENOMIC DNA]</scope>
    <source>
        <strain evidence="2">Peat soil MAG SbA1</strain>
    </source>
</reference>
<name>A0A2U3K468_9BACT</name>
<proteinExistence type="predicted"/>
<accession>A0A2U3K468</accession>
<protein>
    <submittedName>
        <fullName evidence="1">Uncharacterized protein</fullName>
    </submittedName>
</protein>
<dbReference type="Proteomes" id="UP000238701">
    <property type="component" value="Unassembled WGS sequence"/>
</dbReference>
<gene>
    <name evidence="1" type="ORF">SBA1_1240011</name>
</gene>
<evidence type="ECO:0000313" key="1">
    <source>
        <dbReference type="EMBL" id="SPF34340.1"/>
    </source>
</evidence>
<sequence length="60" mass="5989">MGTAALGCPAERSSAVPHLYTGTAVFLGGLKNGSVTTSAFVFSRIASIVISICSCVPSLA</sequence>
<dbReference type="EMBL" id="OMOD01000029">
    <property type="protein sequence ID" value="SPF34340.1"/>
    <property type="molecule type" value="Genomic_DNA"/>
</dbReference>
<evidence type="ECO:0000313" key="2">
    <source>
        <dbReference type="Proteomes" id="UP000238701"/>
    </source>
</evidence>
<dbReference type="AlphaFoldDB" id="A0A2U3K468"/>